<dbReference type="Gene3D" id="2.70.98.30">
    <property type="entry name" value="Golgi alpha-mannosidase II, domain 4"/>
    <property type="match status" value="1"/>
</dbReference>
<reference evidence="2 3" key="1">
    <citation type="submission" date="2014-04" db="EMBL/GenBank/DDBJ databases">
        <authorList>
            <consortium name="DOE Joint Genome Institute"/>
            <person name="Kuo A."/>
            <person name="Ruytinx J."/>
            <person name="Rineau F."/>
            <person name="Colpaert J."/>
            <person name="Kohler A."/>
            <person name="Nagy L.G."/>
            <person name="Floudas D."/>
            <person name="Copeland A."/>
            <person name="Barry K.W."/>
            <person name="Cichocki N."/>
            <person name="Veneault-Fourrey C."/>
            <person name="LaButti K."/>
            <person name="Lindquist E.A."/>
            <person name="Lipzen A."/>
            <person name="Lundell T."/>
            <person name="Morin E."/>
            <person name="Murat C."/>
            <person name="Sun H."/>
            <person name="Tunlid A."/>
            <person name="Henrissat B."/>
            <person name="Grigoriev I.V."/>
            <person name="Hibbett D.S."/>
            <person name="Martin F."/>
            <person name="Nordberg H.P."/>
            <person name="Cantor M.N."/>
            <person name="Hua S.X."/>
        </authorList>
    </citation>
    <scope>NUCLEOTIDE SEQUENCE [LARGE SCALE GENOMIC DNA]</scope>
    <source>
        <strain evidence="2 3">UH-Slu-Lm8-n1</strain>
    </source>
</reference>
<dbReference type="InterPro" id="IPR011682">
    <property type="entry name" value="Glyco_hydro_38_C"/>
</dbReference>
<dbReference type="Proteomes" id="UP000054485">
    <property type="component" value="Unassembled WGS sequence"/>
</dbReference>
<evidence type="ECO:0000259" key="1">
    <source>
        <dbReference type="Pfam" id="PF07748"/>
    </source>
</evidence>
<dbReference type="InterPro" id="IPR011013">
    <property type="entry name" value="Gal_mutarotase_sf_dom"/>
</dbReference>
<reference evidence="3" key="2">
    <citation type="submission" date="2015-01" db="EMBL/GenBank/DDBJ databases">
        <title>Evolutionary Origins and Diversification of the Mycorrhizal Mutualists.</title>
        <authorList>
            <consortium name="DOE Joint Genome Institute"/>
            <consortium name="Mycorrhizal Genomics Consortium"/>
            <person name="Kohler A."/>
            <person name="Kuo A."/>
            <person name="Nagy L.G."/>
            <person name="Floudas D."/>
            <person name="Copeland A."/>
            <person name="Barry K.W."/>
            <person name="Cichocki N."/>
            <person name="Veneault-Fourrey C."/>
            <person name="LaButti K."/>
            <person name="Lindquist E.A."/>
            <person name="Lipzen A."/>
            <person name="Lundell T."/>
            <person name="Morin E."/>
            <person name="Murat C."/>
            <person name="Riley R."/>
            <person name="Ohm R."/>
            <person name="Sun H."/>
            <person name="Tunlid A."/>
            <person name="Henrissat B."/>
            <person name="Grigoriev I.V."/>
            <person name="Hibbett D.S."/>
            <person name="Martin F."/>
        </authorList>
    </citation>
    <scope>NUCLEOTIDE SEQUENCE [LARGE SCALE GENOMIC DNA]</scope>
    <source>
        <strain evidence="3">UH-Slu-Lm8-n1</strain>
    </source>
</reference>
<dbReference type="GO" id="GO:0006013">
    <property type="term" value="P:mannose metabolic process"/>
    <property type="evidence" value="ECO:0007669"/>
    <property type="project" value="InterPro"/>
</dbReference>
<dbReference type="GO" id="GO:0004559">
    <property type="term" value="F:alpha-mannosidase activity"/>
    <property type="evidence" value="ECO:0007669"/>
    <property type="project" value="InterPro"/>
</dbReference>
<dbReference type="SUPFAM" id="SSF74650">
    <property type="entry name" value="Galactose mutarotase-like"/>
    <property type="match status" value="1"/>
</dbReference>
<dbReference type="InParanoid" id="A0A0C9ZBU4"/>
<evidence type="ECO:0000313" key="3">
    <source>
        <dbReference type="Proteomes" id="UP000054485"/>
    </source>
</evidence>
<keyword evidence="2" id="KW-0378">Hydrolase</keyword>
<gene>
    <name evidence="2" type="ORF">CY34DRAFT_607882</name>
</gene>
<dbReference type="Pfam" id="PF07748">
    <property type="entry name" value="Glyco_hydro_38C"/>
    <property type="match status" value="1"/>
</dbReference>
<dbReference type="GO" id="GO:0009313">
    <property type="term" value="P:oligosaccharide catabolic process"/>
    <property type="evidence" value="ECO:0007669"/>
    <property type="project" value="TreeGrafter"/>
</dbReference>
<dbReference type="GO" id="GO:0000329">
    <property type="term" value="C:fungal-type vacuole membrane"/>
    <property type="evidence" value="ECO:0007669"/>
    <property type="project" value="TreeGrafter"/>
</dbReference>
<dbReference type="EMBL" id="KN835681">
    <property type="protein sequence ID" value="KIK34960.1"/>
    <property type="molecule type" value="Genomic_DNA"/>
</dbReference>
<proteinExistence type="predicted"/>
<accession>A0A0C9ZBU4</accession>
<dbReference type="AlphaFoldDB" id="A0A0C9ZBU4"/>
<dbReference type="OrthoDB" id="3010910at2759"/>
<dbReference type="STRING" id="930992.A0A0C9ZBU4"/>
<dbReference type="PANTHER" id="PTHR46017:SF1">
    <property type="entry name" value="ALPHA-MANNOSIDASE 2C1"/>
    <property type="match status" value="1"/>
</dbReference>
<organism evidence="2 3">
    <name type="scientific">Suillus luteus UH-Slu-Lm8-n1</name>
    <dbReference type="NCBI Taxonomy" id="930992"/>
    <lineage>
        <taxon>Eukaryota</taxon>
        <taxon>Fungi</taxon>
        <taxon>Dikarya</taxon>
        <taxon>Basidiomycota</taxon>
        <taxon>Agaricomycotina</taxon>
        <taxon>Agaricomycetes</taxon>
        <taxon>Agaricomycetidae</taxon>
        <taxon>Boletales</taxon>
        <taxon>Suillineae</taxon>
        <taxon>Suillaceae</taxon>
        <taxon>Suillus</taxon>
    </lineage>
</organism>
<name>A0A0C9ZBU4_9AGAM</name>
<protein>
    <submittedName>
        <fullName evidence="2">Glycoside hydrolase family 38 protein</fullName>
    </submittedName>
</protein>
<sequence>MHGSIGLTGLLEDASRVLLPRSLPLLRATTTPLSRFPLSRDATRMKAQVIQTSADGKHGYALMHSVGNKVASQPVGMSSICMPASGVSDVPRSLVSVLKLKVFTNGTDHFVLRNANVQLTISEGRISSLIDVRLGRELIPKGSSGGLVIFEDRPNYWDARDVEIHHLETATPLSFSQVRVIAEGPLRAAVQTQAKYGNSTIDVTVRI</sequence>
<dbReference type="PANTHER" id="PTHR46017">
    <property type="entry name" value="ALPHA-MANNOSIDASE 2C1"/>
    <property type="match status" value="1"/>
</dbReference>
<feature type="domain" description="Glycosyl hydrolase family 38 C-terminal" evidence="1">
    <location>
        <begin position="112"/>
        <end position="207"/>
    </location>
</feature>
<dbReference type="HOGENOM" id="CLU_1327156_0_0_1"/>
<dbReference type="GO" id="GO:0030246">
    <property type="term" value="F:carbohydrate binding"/>
    <property type="evidence" value="ECO:0007669"/>
    <property type="project" value="InterPro"/>
</dbReference>
<keyword evidence="3" id="KW-1185">Reference proteome</keyword>
<evidence type="ECO:0000313" key="2">
    <source>
        <dbReference type="EMBL" id="KIK34960.1"/>
    </source>
</evidence>